<organism evidence="2 3">
    <name type="scientific">Pseudomonas abietaniphila</name>
    <dbReference type="NCBI Taxonomy" id="89065"/>
    <lineage>
        <taxon>Bacteria</taxon>
        <taxon>Pseudomonadati</taxon>
        <taxon>Pseudomonadota</taxon>
        <taxon>Gammaproteobacteria</taxon>
        <taxon>Pseudomonadales</taxon>
        <taxon>Pseudomonadaceae</taxon>
        <taxon>Pseudomonas</taxon>
    </lineage>
</organism>
<evidence type="ECO:0000313" key="3">
    <source>
        <dbReference type="Proteomes" id="UP000182894"/>
    </source>
</evidence>
<feature type="region of interest" description="Disordered" evidence="1">
    <location>
        <begin position="121"/>
        <end position="162"/>
    </location>
</feature>
<protein>
    <submittedName>
        <fullName evidence="2">Phage terminase small subunit</fullName>
    </submittedName>
</protein>
<gene>
    <name evidence="2" type="ORF">SAMN05216605_11322</name>
</gene>
<dbReference type="GO" id="GO:0051276">
    <property type="term" value="P:chromosome organization"/>
    <property type="evidence" value="ECO:0007669"/>
    <property type="project" value="InterPro"/>
</dbReference>
<dbReference type="STRING" id="89065.SAMN05216605_11322"/>
<dbReference type="AlphaFoldDB" id="A0A1G8K9W2"/>
<evidence type="ECO:0000256" key="1">
    <source>
        <dbReference type="SAM" id="MobiDB-lite"/>
    </source>
</evidence>
<dbReference type="EMBL" id="FNCO01000013">
    <property type="protein sequence ID" value="SDI40157.1"/>
    <property type="molecule type" value="Genomic_DNA"/>
</dbReference>
<accession>A0A1G8K9W2</accession>
<dbReference type="Gene3D" id="1.10.10.1400">
    <property type="entry name" value="Terminase, small subunit, N-terminal DNA-binding domain, HTH motif"/>
    <property type="match status" value="1"/>
</dbReference>
<dbReference type="RefSeq" id="WP_074755848.1">
    <property type="nucleotide sequence ID" value="NZ_FNCO01000013.1"/>
</dbReference>
<feature type="region of interest" description="Disordered" evidence="1">
    <location>
        <begin position="1"/>
        <end position="27"/>
    </location>
</feature>
<proteinExistence type="predicted"/>
<feature type="compositionally biased region" description="Acidic residues" evidence="1">
    <location>
        <begin position="73"/>
        <end position="83"/>
    </location>
</feature>
<dbReference type="InterPro" id="IPR038713">
    <property type="entry name" value="Terminase_Gp1_N_sf"/>
</dbReference>
<dbReference type="Pfam" id="PF03592">
    <property type="entry name" value="Terminase_2"/>
    <property type="match status" value="1"/>
</dbReference>
<dbReference type="InterPro" id="IPR005335">
    <property type="entry name" value="Terminase_ssu"/>
</dbReference>
<name>A0A1G8K9W2_9PSED</name>
<feature type="compositionally biased region" description="Basic and acidic residues" evidence="1">
    <location>
        <begin position="1"/>
        <end position="15"/>
    </location>
</feature>
<dbReference type="OrthoDB" id="8756642at2"/>
<feature type="region of interest" description="Disordered" evidence="1">
    <location>
        <begin position="59"/>
        <end position="88"/>
    </location>
</feature>
<sequence>MVLTDKQRQFVDAKARGASNKEAAEAAGCKASTAAAAGSRWANDPKIAAAILAKRQELTVNPERKRKQRADPDEAVTEEEDQGGEYLDCLPDTDDPLVWLLALMNEPKAKVFDRRNAAQTAVPYVHGKKGEAGKKEQKAEASKEASKGKFSAGKPPLSVVKG</sequence>
<dbReference type="Proteomes" id="UP000182894">
    <property type="component" value="Unassembled WGS sequence"/>
</dbReference>
<reference evidence="3" key="1">
    <citation type="submission" date="2016-10" db="EMBL/GenBank/DDBJ databases">
        <authorList>
            <person name="Varghese N."/>
            <person name="Submissions S."/>
        </authorList>
    </citation>
    <scope>NUCLEOTIDE SEQUENCE [LARGE SCALE GENOMIC DNA]</scope>
    <source>
        <strain evidence="3">ATCC 700689</strain>
    </source>
</reference>
<feature type="compositionally biased region" description="Basic and acidic residues" evidence="1">
    <location>
        <begin position="128"/>
        <end position="147"/>
    </location>
</feature>
<keyword evidence="3" id="KW-1185">Reference proteome</keyword>
<evidence type="ECO:0000313" key="2">
    <source>
        <dbReference type="EMBL" id="SDI40157.1"/>
    </source>
</evidence>